<proteinExistence type="inferred from homology"/>
<name>A0A1S3A2E8_ERIEU</name>
<keyword evidence="2" id="KW-0689">Ribosomal protein</keyword>
<dbReference type="GO" id="GO:0003735">
    <property type="term" value="F:structural constituent of ribosome"/>
    <property type="evidence" value="ECO:0007669"/>
    <property type="project" value="InterPro"/>
</dbReference>
<dbReference type="InterPro" id="IPR029004">
    <property type="entry name" value="Ribosomal_eL28/Mak16"/>
</dbReference>
<accession>A0A1S3A2E8</accession>
<organism evidence="7 8">
    <name type="scientific">Erinaceus europaeus</name>
    <name type="common">Western European hedgehog</name>
    <dbReference type="NCBI Taxonomy" id="9365"/>
    <lineage>
        <taxon>Eukaryota</taxon>
        <taxon>Metazoa</taxon>
        <taxon>Chordata</taxon>
        <taxon>Craniata</taxon>
        <taxon>Vertebrata</taxon>
        <taxon>Euteleostomi</taxon>
        <taxon>Mammalia</taxon>
        <taxon>Eutheria</taxon>
        <taxon>Laurasiatheria</taxon>
        <taxon>Eulipotyphla</taxon>
        <taxon>Erinaceidae</taxon>
        <taxon>Erinaceinae</taxon>
        <taxon>Erinaceus</taxon>
    </lineage>
</organism>
<protein>
    <recommendedName>
        <fullName evidence="4">Large ribosomal subunit protein eL28</fullName>
    </recommendedName>
    <alternativeName>
        <fullName evidence="5">60S ribosomal protein L28</fullName>
    </alternativeName>
</protein>
<dbReference type="InterPro" id="IPR002672">
    <property type="entry name" value="Ribosomal_eL28"/>
</dbReference>
<dbReference type="FunFam" id="3.30.390.110:FF:000002">
    <property type="entry name" value="60S ribosomal protein L28"/>
    <property type="match status" value="1"/>
</dbReference>
<dbReference type="Proteomes" id="UP001652624">
    <property type="component" value="Chromosome 15"/>
</dbReference>
<evidence type="ECO:0000256" key="2">
    <source>
        <dbReference type="ARBA" id="ARBA00022980"/>
    </source>
</evidence>
<dbReference type="GO" id="GO:1990904">
    <property type="term" value="C:ribonucleoprotein complex"/>
    <property type="evidence" value="ECO:0007669"/>
    <property type="project" value="UniProtKB-KW"/>
</dbReference>
<evidence type="ECO:0000256" key="3">
    <source>
        <dbReference type="ARBA" id="ARBA00023274"/>
    </source>
</evidence>
<reference evidence="8" key="1">
    <citation type="submission" date="2025-08" db="UniProtKB">
        <authorList>
            <consortium name="RefSeq"/>
        </authorList>
    </citation>
    <scope>IDENTIFICATION</scope>
</reference>
<evidence type="ECO:0000313" key="7">
    <source>
        <dbReference type="Proteomes" id="UP001652624"/>
    </source>
</evidence>
<dbReference type="PANTHER" id="PTHR10544">
    <property type="entry name" value="60S RIBOSOMAL PROTEIN L28"/>
    <property type="match status" value="1"/>
</dbReference>
<dbReference type="GO" id="GO:0005840">
    <property type="term" value="C:ribosome"/>
    <property type="evidence" value="ECO:0007669"/>
    <property type="project" value="UniProtKB-KW"/>
</dbReference>
<dbReference type="Gene3D" id="3.30.390.110">
    <property type="match status" value="1"/>
</dbReference>
<evidence type="ECO:0000259" key="6">
    <source>
        <dbReference type="Pfam" id="PF01778"/>
    </source>
</evidence>
<dbReference type="Pfam" id="PF01778">
    <property type="entry name" value="Ribosomal_L28e"/>
    <property type="match status" value="1"/>
</dbReference>
<sequence>MSTHLQWMVVRNCSSFLIKWNQQTYSKESSNLKAHNSFRCNGLIHRKKVGVKPVANSKGVVVVMKHRKGQRKPATSYVRTTINKNTGATLSSIHHMIRKNKYWPDLRIAAINRACAILHSQKPVMIKRRLAGPAKSS</sequence>
<comment type="similarity">
    <text evidence="1">Belongs to the eukaryotic ribosomal protein eL28 family.</text>
</comment>
<evidence type="ECO:0000256" key="1">
    <source>
        <dbReference type="ARBA" id="ARBA00007926"/>
    </source>
</evidence>
<evidence type="ECO:0000313" key="8">
    <source>
        <dbReference type="RefSeq" id="XP_007528257.1"/>
    </source>
</evidence>
<keyword evidence="7" id="KW-1185">Reference proteome</keyword>
<feature type="domain" description="Ribosomal eL28/Mak16" evidence="6">
    <location>
        <begin position="5"/>
        <end position="120"/>
    </location>
</feature>
<dbReference type="OrthoDB" id="338850at2759"/>
<dbReference type="eggNOG" id="KOG3412">
    <property type="taxonomic scope" value="Eukaryota"/>
</dbReference>
<dbReference type="GeneID" id="103118040"/>
<dbReference type="RefSeq" id="XP_007528257.1">
    <property type="nucleotide sequence ID" value="XM_007528195.3"/>
</dbReference>
<dbReference type="InParanoid" id="A0A1S3A2E8"/>
<gene>
    <name evidence="8" type="primary">LOC103118040</name>
</gene>
<keyword evidence="3" id="KW-0687">Ribonucleoprotein</keyword>
<dbReference type="GO" id="GO:0006412">
    <property type="term" value="P:translation"/>
    <property type="evidence" value="ECO:0007669"/>
    <property type="project" value="InterPro"/>
</dbReference>
<evidence type="ECO:0000256" key="4">
    <source>
        <dbReference type="ARBA" id="ARBA00035223"/>
    </source>
</evidence>
<dbReference type="AlphaFoldDB" id="A0A1S3A2E8"/>
<evidence type="ECO:0000256" key="5">
    <source>
        <dbReference type="ARBA" id="ARBA00035330"/>
    </source>
</evidence>